<reference evidence="1" key="1">
    <citation type="submission" date="2021-03" db="EMBL/GenBank/DDBJ databases">
        <title>Evolutionary innovations through gain and loss of genes in the ectomycorrhizal Boletales.</title>
        <authorList>
            <person name="Wu G."/>
            <person name="Miyauchi S."/>
            <person name="Morin E."/>
            <person name="Yang Z.-L."/>
            <person name="Xu J."/>
            <person name="Martin F.M."/>
        </authorList>
    </citation>
    <scope>NUCLEOTIDE SEQUENCE</scope>
    <source>
        <strain evidence="1">BR01</strain>
    </source>
</reference>
<evidence type="ECO:0000313" key="2">
    <source>
        <dbReference type="Proteomes" id="UP000683000"/>
    </source>
</evidence>
<keyword evidence="2" id="KW-1185">Reference proteome</keyword>
<dbReference type="AlphaFoldDB" id="A0A8I3ACF0"/>
<organism evidence="1 2">
    <name type="scientific">Boletus reticuloceps</name>
    <dbReference type="NCBI Taxonomy" id="495285"/>
    <lineage>
        <taxon>Eukaryota</taxon>
        <taxon>Fungi</taxon>
        <taxon>Dikarya</taxon>
        <taxon>Basidiomycota</taxon>
        <taxon>Agaricomycotina</taxon>
        <taxon>Agaricomycetes</taxon>
        <taxon>Agaricomycetidae</taxon>
        <taxon>Boletales</taxon>
        <taxon>Boletineae</taxon>
        <taxon>Boletaceae</taxon>
        <taxon>Boletoideae</taxon>
        <taxon>Boletus</taxon>
    </lineage>
</organism>
<name>A0A8I3ACF0_9AGAM</name>
<proteinExistence type="predicted"/>
<sequence>MDTAGDLSVSAVDGMNNHAREVERIISSEYHNTDLLEQMEDDELLELFTQYIECIGD</sequence>
<protein>
    <submittedName>
        <fullName evidence="1">Uncharacterized protein</fullName>
    </submittedName>
</protein>
<evidence type="ECO:0000313" key="1">
    <source>
        <dbReference type="EMBL" id="KAG6380273.1"/>
    </source>
</evidence>
<dbReference type="Proteomes" id="UP000683000">
    <property type="component" value="Unassembled WGS sequence"/>
</dbReference>
<gene>
    <name evidence="1" type="ORF">JVT61DRAFT_8369</name>
</gene>
<dbReference type="EMBL" id="JAGFBS010000003">
    <property type="protein sequence ID" value="KAG6380273.1"/>
    <property type="molecule type" value="Genomic_DNA"/>
</dbReference>
<accession>A0A8I3ACF0</accession>
<comment type="caution">
    <text evidence="1">The sequence shown here is derived from an EMBL/GenBank/DDBJ whole genome shotgun (WGS) entry which is preliminary data.</text>
</comment>